<evidence type="ECO:0000313" key="1">
    <source>
        <dbReference type="EMBL" id="MFB9715916.1"/>
    </source>
</evidence>
<proteinExistence type="predicted"/>
<organism evidence="1 2">
    <name type="scientific">Arthrobacter methylotrophus</name>
    <dbReference type="NCBI Taxonomy" id="121291"/>
    <lineage>
        <taxon>Bacteria</taxon>
        <taxon>Bacillati</taxon>
        <taxon>Actinomycetota</taxon>
        <taxon>Actinomycetes</taxon>
        <taxon>Micrococcales</taxon>
        <taxon>Micrococcaceae</taxon>
        <taxon>Arthrobacter</taxon>
    </lineage>
</organism>
<feature type="non-terminal residue" evidence="1">
    <location>
        <position position="1"/>
    </location>
</feature>
<accession>A0ABV5UUN4</accession>
<gene>
    <name evidence="1" type="ORF">ACFFPI_17605</name>
</gene>
<keyword evidence="2" id="KW-1185">Reference proteome</keyword>
<dbReference type="Proteomes" id="UP001589536">
    <property type="component" value="Unassembled WGS sequence"/>
</dbReference>
<comment type="caution">
    <text evidence="1">The sequence shown here is derived from an EMBL/GenBank/DDBJ whole genome shotgun (WGS) entry which is preliminary data.</text>
</comment>
<evidence type="ECO:0008006" key="3">
    <source>
        <dbReference type="Google" id="ProtNLM"/>
    </source>
</evidence>
<name>A0ABV5UUN4_9MICC</name>
<dbReference type="RefSeq" id="WP_376954917.1">
    <property type="nucleotide sequence ID" value="NZ_JBHMBH010000039.1"/>
</dbReference>
<sequence length="339" mass="37890">LWITPTRPPFADKLDRMVRINPLPEELSDRPFTVYESRALGVTPKRLRARDVSDGGRLIHLPGGREFALAERARVLAAATPGAWVSHESAAILTRLGLPPWLGGGGTVHLSKPHELPRVRRNGVTGHRVRVLPGEVTEIGGIPVSSPSRTWLDLTHQLPLPYVIAMGDQLIRMPRPGLEGRTEPYADKEGLRLLIRQHPNMKGVEKGRLALEDMRVGADSFPETFLRLAMLDARLPEPELQLRLDPDDPWSPSADLGYRRFRIAVQYDGAPHLTREQQSRDNRRDEAFTSAGWSYFKANAHDLAEGFRGLIVRLKRAKLRSVSANAGSLRAHIRQQHGP</sequence>
<reference evidence="1 2" key="1">
    <citation type="submission" date="2024-09" db="EMBL/GenBank/DDBJ databases">
        <authorList>
            <person name="Sun Q."/>
            <person name="Mori K."/>
        </authorList>
    </citation>
    <scope>NUCLEOTIDE SEQUENCE [LARGE SCALE GENOMIC DNA]</scope>
    <source>
        <strain evidence="1 2">JCM 13519</strain>
    </source>
</reference>
<dbReference type="EMBL" id="JBHMBH010000039">
    <property type="protein sequence ID" value="MFB9715916.1"/>
    <property type="molecule type" value="Genomic_DNA"/>
</dbReference>
<evidence type="ECO:0000313" key="2">
    <source>
        <dbReference type="Proteomes" id="UP001589536"/>
    </source>
</evidence>
<protein>
    <recommendedName>
        <fullName evidence="3">DUF559 domain-containing protein</fullName>
    </recommendedName>
</protein>